<dbReference type="Proteomes" id="UP000071859">
    <property type="component" value="Unassembled WGS sequence"/>
</dbReference>
<evidence type="ECO:0000313" key="1">
    <source>
        <dbReference type="EMBL" id="SAL07542.1"/>
    </source>
</evidence>
<evidence type="ECO:0000313" key="2">
    <source>
        <dbReference type="Proteomes" id="UP000071859"/>
    </source>
</evidence>
<protein>
    <submittedName>
        <fullName evidence="1">Uncharacterized protein</fullName>
    </submittedName>
</protein>
<keyword evidence="2" id="KW-1185">Reference proteome</keyword>
<sequence>MDVIDALVLVDSFRTRFGDPAQAEIDFKTKTVMMLIHVLERNLDADFELRHGLTFARAIAASHRPHLALARLRSTLLRVGADMPPT</sequence>
<accession>A0A158EKX9</accession>
<dbReference type="AlphaFoldDB" id="A0A158EKX9"/>
<proteinExistence type="predicted"/>
<gene>
    <name evidence="1" type="ORF">AWB78_08624</name>
</gene>
<organism evidence="1 2">
    <name type="scientific">Caballeronia calidae</name>
    <dbReference type="NCBI Taxonomy" id="1777139"/>
    <lineage>
        <taxon>Bacteria</taxon>
        <taxon>Pseudomonadati</taxon>
        <taxon>Pseudomonadota</taxon>
        <taxon>Betaproteobacteria</taxon>
        <taxon>Burkholderiales</taxon>
        <taxon>Burkholderiaceae</taxon>
        <taxon>Caballeronia</taxon>
    </lineage>
</organism>
<dbReference type="EMBL" id="FCOX02000244">
    <property type="protein sequence ID" value="SAL07542.1"/>
    <property type="molecule type" value="Genomic_DNA"/>
</dbReference>
<dbReference type="RefSeq" id="WP_157697906.1">
    <property type="nucleotide sequence ID" value="NZ_FCOX02000244.1"/>
</dbReference>
<name>A0A158EKX9_9BURK</name>
<comment type="caution">
    <text evidence="1">The sequence shown here is derived from an EMBL/GenBank/DDBJ whole genome shotgun (WGS) entry which is preliminary data.</text>
</comment>
<reference evidence="1" key="1">
    <citation type="submission" date="2016-01" db="EMBL/GenBank/DDBJ databases">
        <authorList>
            <person name="Peeters C."/>
        </authorList>
    </citation>
    <scope>NUCLEOTIDE SEQUENCE</scope>
    <source>
        <strain evidence="1">LMG 29321</strain>
    </source>
</reference>